<organism evidence="1 2">
    <name type="scientific">Senna tora</name>
    <dbReference type="NCBI Taxonomy" id="362788"/>
    <lineage>
        <taxon>Eukaryota</taxon>
        <taxon>Viridiplantae</taxon>
        <taxon>Streptophyta</taxon>
        <taxon>Embryophyta</taxon>
        <taxon>Tracheophyta</taxon>
        <taxon>Spermatophyta</taxon>
        <taxon>Magnoliopsida</taxon>
        <taxon>eudicotyledons</taxon>
        <taxon>Gunneridae</taxon>
        <taxon>Pentapetalae</taxon>
        <taxon>rosids</taxon>
        <taxon>fabids</taxon>
        <taxon>Fabales</taxon>
        <taxon>Fabaceae</taxon>
        <taxon>Caesalpinioideae</taxon>
        <taxon>Cassia clade</taxon>
        <taxon>Senna</taxon>
    </lineage>
</organism>
<dbReference type="AlphaFoldDB" id="A0A834W7W3"/>
<evidence type="ECO:0000313" key="1">
    <source>
        <dbReference type="EMBL" id="KAF7812392.1"/>
    </source>
</evidence>
<comment type="caution">
    <text evidence="1">The sequence shown here is derived from an EMBL/GenBank/DDBJ whole genome shotgun (WGS) entry which is preliminary data.</text>
</comment>
<sequence>MDRSWWRGLLRDISYGDDHEKI</sequence>
<gene>
    <name evidence="1" type="ORF">G2W53_033368</name>
</gene>
<protein>
    <submittedName>
        <fullName evidence="1">Uncharacterized protein</fullName>
    </submittedName>
</protein>
<proteinExistence type="predicted"/>
<evidence type="ECO:0000313" key="2">
    <source>
        <dbReference type="Proteomes" id="UP000634136"/>
    </source>
</evidence>
<dbReference type="Proteomes" id="UP000634136">
    <property type="component" value="Unassembled WGS sequence"/>
</dbReference>
<keyword evidence="2" id="KW-1185">Reference proteome</keyword>
<dbReference type="EMBL" id="JAAIUW010000010">
    <property type="protein sequence ID" value="KAF7812392.1"/>
    <property type="molecule type" value="Genomic_DNA"/>
</dbReference>
<name>A0A834W7W3_9FABA</name>
<reference evidence="1" key="1">
    <citation type="submission" date="2020-09" db="EMBL/GenBank/DDBJ databases">
        <title>Genome-Enabled Discovery of Anthraquinone Biosynthesis in Senna tora.</title>
        <authorList>
            <person name="Kang S.-H."/>
            <person name="Pandey R.P."/>
            <person name="Lee C.-M."/>
            <person name="Sim J.-S."/>
            <person name="Jeong J.-T."/>
            <person name="Choi B.-S."/>
            <person name="Jung M."/>
            <person name="Ginzburg D."/>
            <person name="Zhao K."/>
            <person name="Won S.Y."/>
            <person name="Oh T.-J."/>
            <person name="Yu Y."/>
            <person name="Kim N.-H."/>
            <person name="Lee O.R."/>
            <person name="Lee T.-H."/>
            <person name="Bashyal P."/>
            <person name="Kim T.-S."/>
            <person name="Lee W.-H."/>
            <person name="Kawkins C."/>
            <person name="Kim C.-K."/>
            <person name="Kim J.S."/>
            <person name="Ahn B.O."/>
            <person name="Rhee S.Y."/>
            <person name="Sohng J.K."/>
        </authorList>
    </citation>
    <scope>NUCLEOTIDE SEQUENCE</scope>
    <source>
        <tissue evidence="1">Leaf</tissue>
    </source>
</reference>
<accession>A0A834W7W3</accession>